<reference evidence="2" key="1">
    <citation type="submission" date="2020-09" db="EMBL/GenBank/DDBJ databases">
        <title>A novel bacterium of genus Neiella, isolated from South China Sea.</title>
        <authorList>
            <person name="Huang H."/>
            <person name="Mo K."/>
            <person name="Hu Y."/>
        </authorList>
    </citation>
    <scope>NUCLEOTIDE SEQUENCE</scope>
    <source>
        <strain evidence="2">HB171785</strain>
    </source>
</reference>
<comment type="caution">
    <text evidence="2">The sequence shown here is derived from an EMBL/GenBank/DDBJ whole genome shotgun (WGS) entry which is preliminary data.</text>
</comment>
<gene>
    <name evidence="2" type="ORF">IC617_09670</name>
</gene>
<protein>
    <submittedName>
        <fullName evidence="2">Uncharacterized protein</fullName>
    </submittedName>
</protein>
<feature type="signal peptide" evidence="1">
    <location>
        <begin position="1"/>
        <end position="23"/>
    </location>
</feature>
<dbReference type="RefSeq" id="WP_191144796.1">
    <property type="nucleotide sequence ID" value="NZ_JACXAF010000010.1"/>
</dbReference>
<proteinExistence type="predicted"/>
<keyword evidence="3" id="KW-1185">Reference proteome</keyword>
<name>A0A8J6QK55_9GAMM</name>
<organism evidence="2 3">
    <name type="scientific">Neiella litorisoli</name>
    <dbReference type="NCBI Taxonomy" id="2771431"/>
    <lineage>
        <taxon>Bacteria</taxon>
        <taxon>Pseudomonadati</taxon>
        <taxon>Pseudomonadota</taxon>
        <taxon>Gammaproteobacteria</taxon>
        <taxon>Alteromonadales</taxon>
        <taxon>Echinimonadaceae</taxon>
        <taxon>Neiella</taxon>
    </lineage>
</organism>
<evidence type="ECO:0000313" key="3">
    <source>
        <dbReference type="Proteomes" id="UP000638014"/>
    </source>
</evidence>
<evidence type="ECO:0000256" key="1">
    <source>
        <dbReference type="SAM" id="SignalP"/>
    </source>
</evidence>
<sequence>MMKTISAILMASLALTTAVCASANDNQLVALNPSSTGLSHHGMSVQRAQAIVDLTRKAFDGLKDRAIVSVRKDPRGFIVIPSQPILLGSGEDTLQAQESYVISDDLTSITQHIGDEHITKQLPVESPLPE</sequence>
<dbReference type="EMBL" id="JACXAF010000010">
    <property type="protein sequence ID" value="MBD1389697.1"/>
    <property type="molecule type" value="Genomic_DNA"/>
</dbReference>
<dbReference type="Proteomes" id="UP000638014">
    <property type="component" value="Unassembled WGS sequence"/>
</dbReference>
<keyword evidence="1" id="KW-0732">Signal</keyword>
<evidence type="ECO:0000313" key="2">
    <source>
        <dbReference type="EMBL" id="MBD1389697.1"/>
    </source>
</evidence>
<accession>A0A8J6QK55</accession>
<feature type="chain" id="PRO_5035305289" evidence="1">
    <location>
        <begin position="24"/>
        <end position="130"/>
    </location>
</feature>
<dbReference type="AlphaFoldDB" id="A0A8J6QK55"/>